<feature type="region of interest" description="Disordered" evidence="1">
    <location>
        <begin position="45"/>
        <end position="143"/>
    </location>
</feature>
<accession>A0A517ZW94</accession>
<protein>
    <recommendedName>
        <fullName evidence="5">DUF3299 domain-containing protein</fullName>
    </recommendedName>
</protein>
<dbReference type="EMBL" id="CP036276">
    <property type="protein sequence ID" value="QDU46759.1"/>
    <property type="molecule type" value="Genomic_DNA"/>
</dbReference>
<dbReference type="Proteomes" id="UP000319383">
    <property type="component" value="Chromosome"/>
</dbReference>
<name>A0A517ZW94_9PLAN</name>
<keyword evidence="2" id="KW-0732">Signal</keyword>
<dbReference type="AlphaFoldDB" id="A0A517ZW94"/>
<evidence type="ECO:0000313" key="3">
    <source>
        <dbReference type="EMBL" id="QDU46759.1"/>
    </source>
</evidence>
<feature type="compositionally biased region" description="Low complexity" evidence="1">
    <location>
        <begin position="58"/>
        <end position="79"/>
    </location>
</feature>
<evidence type="ECO:0008006" key="5">
    <source>
        <dbReference type="Google" id="ProtNLM"/>
    </source>
</evidence>
<gene>
    <name evidence="3" type="ORF">Mal52_52810</name>
</gene>
<feature type="compositionally biased region" description="Low complexity" evidence="1">
    <location>
        <begin position="101"/>
        <end position="112"/>
    </location>
</feature>
<feature type="signal peptide" evidence="2">
    <location>
        <begin position="1"/>
        <end position="21"/>
    </location>
</feature>
<feature type="chain" id="PRO_5022106513" description="DUF3299 domain-containing protein" evidence="2">
    <location>
        <begin position="22"/>
        <end position="295"/>
    </location>
</feature>
<organism evidence="3 4">
    <name type="scientific">Symmachiella dynata</name>
    <dbReference type="NCBI Taxonomy" id="2527995"/>
    <lineage>
        <taxon>Bacteria</taxon>
        <taxon>Pseudomonadati</taxon>
        <taxon>Planctomycetota</taxon>
        <taxon>Planctomycetia</taxon>
        <taxon>Planctomycetales</taxon>
        <taxon>Planctomycetaceae</taxon>
        <taxon>Symmachiella</taxon>
    </lineage>
</organism>
<reference evidence="3 4" key="1">
    <citation type="submission" date="2019-02" db="EMBL/GenBank/DDBJ databases">
        <title>Deep-cultivation of Planctomycetes and their phenomic and genomic characterization uncovers novel biology.</title>
        <authorList>
            <person name="Wiegand S."/>
            <person name="Jogler M."/>
            <person name="Boedeker C."/>
            <person name="Pinto D."/>
            <person name="Vollmers J."/>
            <person name="Rivas-Marin E."/>
            <person name="Kohn T."/>
            <person name="Peeters S.H."/>
            <person name="Heuer A."/>
            <person name="Rast P."/>
            <person name="Oberbeckmann S."/>
            <person name="Bunk B."/>
            <person name="Jeske O."/>
            <person name="Meyerdierks A."/>
            <person name="Storesund J.E."/>
            <person name="Kallscheuer N."/>
            <person name="Luecker S."/>
            <person name="Lage O.M."/>
            <person name="Pohl T."/>
            <person name="Merkel B.J."/>
            <person name="Hornburger P."/>
            <person name="Mueller R.-W."/>
            <person name="Bruemmer F."/>
            <person name="Labrenz M."/>
            <person name="Spormann A.M."/>
            <person name="Op den Camp H."/>
            <person name="Overmann J."/>
            <person name="Amann R."/>
            <person name="Jetten M.S.M."/>
            <person name="Mascher T."/>
            <person name="Medema M.H."/>
            <person name="Devos D.P."/>
            <person name="Kaster A.-K."/>
            <person name="Ovreas L."/>
            <person name="Rohde M."/>
            <person name="Galperin M.Y."/>
            <person name="Jogler C."/>
        </authorList>
    </citation>
    <scope>NUCLEOTIDE SEQUENCE [LARGE SCALE GENOMIC DNA]</scope>
    <source>
        <strain evidence="3 4">Mal52</strain>
    </source>
</reference>
<dbReference type="RefSeq" id="WP_145379252.1">
    <property type="nucleotide sequence ID" value="NZ_CP036276.1"/>
</dbReference>
<dbReference type="KEGG" id="sdyn:Mal52_52810"/>
<dbReference type="Gene3D" id="2.40.50.870">
    <property type="entry name" value="Protein of unknown function (DUF3299)"/>
    <property type="match status" value="1"/>
</dbReference>
<evidence type="ECO:0000256" key="2">
    <source>
        <dbReference type="SAM" id="SignalP"/>
    </source>
</evidence>
<dbReference type="PROSITE" id="PS51257">
    <property type="entry name" value="PROKAR_LIPOPROTEIN"/>
    <property type="match status" value="1"/>
</dbReference>
<proteinExistence type="predicted"/>
<evidence type="ECO:0000313" key="4">
    <source>
        <dbReference type="Proteomes" id="UP000319383"/>
    </source>
</evidence>
<sequence length="295" mass="32104" precursor="true">MKSKRCAALSIGLCMMLVSGAGLLSGCGESHPDKPLLTIDSSEMQSTLAEVEAEKQAAAEATSPTETTATAPAEDQAAPVERPPAIFASTNPPTDPSLQLAAASTAPDAPVANPTNVRPTAADTLPNGMRPEEITGEDPSTLIPTEPREVKLLVPEKSFPKVEPDGALRVSYDDVDLLKILNMDPVSLDAPELMPKWLKDLDGKRIRLRGFMYPPFSDTENSSFILARDNEICCFGRNPKPYDVIQIVMRKGVTTKYIQNRPFDVVGTFHIEMLTYDDKKVDGLYLIDDAIVMDR</sequence>
<keyword evidence="4" id="KW-1185">Reference proteome</keyword>
<evidence type="ECO:0000256" key="1">
    <source>
        <dbReference type="SAM" id="MobiDB-lite"/>
    </source>
</evidence>